<protein>
    <submittedName>
        <fullName evidence="2">Uncharacterized protein</fullName>
    </submittedName>
</protein>
<organism evidence="2 3">
    <name type="scientific">Pseudomonas cremoris</name>
    <dbReference type="NCBI Taxonomy" id="2724178"/>
    <lineage>
        <taxon>Bacteria</taxon>
        <taxon>Pseudomonadati</taxon>
        <taxon>Pseudomonadota</taxon>
        <taxon>Gammaproteobacteria</taxon>
        <taxon>Pseudomonadales</taxon>
        <taxon>Pseudomonadaceae</taxon>
        <taxon>Pseudomonas</taxon>
    </lineage>
</organism>
<accession>A0A7X1AVT6</accession>
<comment type="caution">
    <text evidence="2">The sequence shown here is derived from an EMBL/GenBank/DDBJ whole genome shotgun (WGS) entry which is preliminary data.</text>
</comment>
<keyword evidence="1" id="KW-0472">Membrane</keyword>
<keyword evidence="1" id="KW-1133">Transmembrane helix</keyword>
<dbReference type="RefSeq" id="WP_185712146.1">
    <property type="nucleotide sequence ID" value="NZ_JAAXCY010000017.1"/>
</dbReference>
<reference evidence="2 3" key="1">
    <citation type="submission" date="2020-04" db="EMBL/GenBank/DDBJ databases">
        <title>Pseudomonas crami sp. nov., a novel proteolytic bacterial species isolated from cream.</title>
        <authorList>
            <person name="Hofmann K."/>
            <person name="Woller A."/>
            <person name="Huptas C."/>
            <person name="Wenning M."/>
            <person name="Scherer S."/>
            <person name="Doll E.V."/>
        </authorList>
    </citation>
    <scope>NUCLEOTIDE SEQUENCE [LARGE SCALE GENOMIC DNA]</scope>
    <source>
        <strain evidence="2 3">WS 5106</strain>
    </source>
</reference>
<dbReference type="AlphaFoldDB" id="A0A7X1AVT6"/>
<gene>
    <name evidence="2" type="ORF">HF257_30945</name>
</gene>
<dbReference type="EMBL" id="JAAXCY010000017">
    <property type="protein sequence ID" value="MBC2410448.1"/>
    <property type="molecule type" value="Genomic_DNA"/>
</dbReference>
<name>A0A7X1AVT6_9PSED</name>
<dbReference type="Proteomes" id="UP000520513">
    <property type="component" value="Unassembled WGS sequence"/>
</dbReference>
<evidence type="ECO:0000256" key="1">
    <source>
        <dbReference type="SAM" id="Phobius"/>
    </source>
</evidence>
<proteinExistence type="predicted"/>
<evidence type="ECO:0000313" key="2">
    <source>
        <dbReference type="EMBL" id="MBC2410448.1"/>
    </source>
</evidence>
<evidence type="ECO:0000313" key="3">
    <source>
        <dbReference type="Proteomes" id="UP000520513"/>
    </source>
</evidence>
<keyword evidence="1" id="KW-0812">Transmembrane</keyword>
<feature type="transmembrane region" description="Helical" evidence="1">
    <location>
        <begin position="30"/>
        <end position="50"/>
    </location>
</feature>
<sequence>MAQTLFKLFFTQRLAALASTESLRAIREGLLWILPCLLVSAGFLILSGSLGQGRGRASSAGAV</sequence>